<dbReference type="InterPro" id="IPR015883">
    <property type="entry name" value="Glyco_hydro_20_cat"/>
</dbReference>
<feature type="domain" description="Glycoside hydrolase family 20 catalytic" evidence="6">
    <location>
        <begin position="42"/>
        <end position="339"/>
    </location>
</feature>
<comment type="similarity">
    <text evidence="2">Belongs to the glycosyl hydrolase 20 family.</text>
</comment>
<dbReference type="PANTHER" id="PTHR22600">
    <property type="entry name" value="BETA-HEXOSAMINIDASE"/>
    <property type="match status" value="1"/>
</dbReference>
<evidence type="ECO:0000259" key="6">
    <source>
        <dbReference type="Pfam" id="PF00728"/>
    </source>
</evidence>
<keyword evidence="5" id="KW-0732">Signal</keyword>
<evidence type="ECO:0000256" key="2">
    <source>
        <dbReference type="ARBA" id="ARBA00006285"/>
    </source>
</evidence>
<feature type="chain" id="PRO_5046242855" description="beta-N-acetylhexosaminidase" evidence="5">
    <location>
        <begin position="31"/>
        <end position="361"/>
    </location>
</feature>
<evidence type="ECO:0000313" key="8">
    <source>
        <dbReference type="Proteomes" id="UP001596258"/>
    </source>
</evidence>
<accession>A0ABW1U5L4</accession>
<feature type="signal peptide" evidence="5">
    <location>
        <begin position="1"/>
        <end position="30"/>
    </location>
</feature>
<keyword evidence="8" id="KW-1185">Reference proteome</keyword>
<proteinExistence type="inferred from homology"/>
<organism evidence="7 8">
    <name type="scientific">Levilactobacillus angrenensis</name>
    <dbReference type="NCBI Taxonomy" id="2486020"/>
    <lineage>
        <taxon>Bacteria</taxon>
        <taxon>Bacillati</taxon>
        <taxon>Bacillota</taxon>
        <taxon>Bacilli</taxon>
        <taxon>Lactobacillales</taxon>
        <taxon>Lactobacillaceae</taxon>
        <taxon>Levilactobacillus</taxon>
    </lineage>
</organism>
<evidence type="ECO:0000256" key="5">
    <source>
        <dbReference type="SAM" id="SignalP"/>
    </source>
</evidence>
<dbReference type="PANTHER" id="PTHR22600:SF57">
    <property type="entry name" value="BETA-N-ACETYLHEXOSAMINIDASE"/>
    <property type="match status" value="1"/>
</dbReference>
<dbReference type="InterPro" id="IPR025705">
    <property type="entry name" value="Beta_hexosaminidase_sua/sub"/>
</dbReference>
<dbReference type="PRINTS" id="PR00738">
    <property type="entry name" value="GLHYDRLASE20"/>
</dbReference>
<reference evidence="8" key="1">
    <citation type="journal article" date="2019" name="Int. J. Syst. Evol. Microbiol.">
        <title>The Global Catalogue of Microorganisms (GCM) 10K type strain sequencing project: providing services to taxonomists for standard genome sequencing and annotation.</title>
        <authorList>
            <consortium name="The Broad Institute Genomics Platform"/>
            <consortium name="The Broad Institute Genome Sequencing Center for Infectious Disease"/>
            <person name="Wu L."/>
            <person name="Ma J."/>
        </authorList>
    </citation>
    <scope>NUCLEOTIDE SEQUENCE [LARGE SCALE GENOMIC DNA]</scope>
    <source>
        <strain evidence="8">CCM 8893</strain>
    </source>
</reference>
<protein>
    <recommendedName>
        <fullName evidence="3">beta-N-acetylhexosaminidase</fullName>
        <ecNumber evidence="3">3.2.1.52</ecNumber>
    </recommendedName>
</protein>
<dbReference type="Proteomes" id="UP001596258">
    <property type="component" value="Unassembled WGS sequence"/>
</dbReference>
<dbReference type="EMBL" id="JBHSSO010000004">
    <property type="protein sequence ID" value="MFC6288777.1"/>
    <property type="molecule type" value="Genomic_DNA"/>
</dbReference>
<evidence type="ECO:0000256" key="1">
    <source>
        <dbReference type="ARBA" id="ARBA00001231"/>
    </source>
</evidence>
<dbReference type="Gene3D" id="3.20.20.80">
    <property type="entry name" value="Glycosidases"/>
    <property type="match status" value="1"/>
</dbReference>
<evidence type="ECO:0000256" key="4">
    <source>
        <dbReference type="ARBA" id="ARBA00022801"/>
    </source>
</evidence>
<sequence>MHQKLRFGFLTLLALLSVLLLCGQPTHAQAAANPSSFANRQGLLIDLGRHPLPEKDLQQVIQAAADQKFQYVVLHLSDNEHLSFQSKYLKNKASKTVLSPAALKRLVKFASARDVQLVPALDVPAHTGALLRQLKKSHPKIYRRVKLDSQSLDYTNPATVTLVKKLYQELDTSFKAQPQRALLLGADEVPGTDKMYQKLTTFINQLNQFQNKRGYTTIVWNDSLLKSQLKKLNRNIVVNYWSQSGNRATTKALTNRRTKRVSVSDLLTAKRTIVNANSYATYYQLQFIGNVANDQYFIDYLRDSYRPYFFNEINAAGQNQDRTYEPKVTTTGTLVSLWGHDAQGVKTSAIVDFIHKLEVPK</sequence>
<name>A0ABW1U5L4_9LACO</name>
<gene>
    <name evidence="7" type="ORF">ACFP1M_00945</name>
</gene>
<comment type="catalytic activity">
    <reaction evidence="1">
        <text>Hydrolysis of terminal non-reducing N-acetyl-D-hexosamine residues in N-acetyl-beta-D-hexosaminides.</text>
        <dbReference type="EC" id="3.2.1.52"/>
    </reaction>
</comment>
<dbReference type="InterPro" id="IPR017853">
    <property type="entry name" value="GH"/>
</dbReference>
<evidence type="ECO:0000256" key="3">
    <source>
        <dbReference type="ARBA" id="ARBA00012663"/>
    </source>
</evidence>
<dbReference type="Pfam" id="PF00728">
    <property type="entry name" value="Glyco_hydro_20"/>
    <property type="match status" value="1"/>
</dbReference>
<dbReference type="SUPFAM" id="SSF51445">
    <property type="entry name" value="(Trans)glycosidases"/>
    <property type="match status" value="1"/>
</dbReference>
<evidence type="ECO:0000313" key="7">
    <source>
        <dbReference type="EMBL" id="MFC6288777.1"/>
    </source>
</evidence>
<dbReference type="RefSeq" id="WP_125575482.1">
    <property type="nucleotide sequence ID" value="NZ_JBHSSO010000004.1"/>
</dbReference>
<keyword evidence="4" id="KW-0378">Hydrolase</keyword>
<dbReference type="EC" id="3.2.1.52" evidence="3"/>
<comment type="caution">
    <text evidence="7">The sequence shown here is derived from an EMBL/GenBank/DDBJ whole genome shotgun (WGS) entry which is preliminary data.</text>
</comment>